<accession>A0A165YY14</accession>
<reference evidence="1 2" key="1">
    <citation type="journal article" date="2016" name="Mol. Biol. Evol.">
        <title>Comparative Genomics of Early-Diverging Mushroom-Forming Fungi Provides Insights into the Origins of Lignocellulose Decay Capabilities.</title>
        <authorList>
            <person name="Nagy L.G."/>
            <person name="Riley R."/>
            <person name="Tritt A."/>
            <person name="Adam C."/>
            <person name="Daum C."/>
            <person name="Floudas D."/>
            <person name="Sun H."/>
            <person name="Yadav J.S."/>
            <person name="Pangilinan J."/>
            <person name="Larsson K.H."/>
            <person name="Matsuura K."/>
            <person name="Barry K."/>
            <person name="Labutti K."/>
            <person name="Kuo R."/>
            <person name="Ohm R.A."/>
            <person name="Bhattacharya S.S."/>
            <person name="Shirouzu T."/>
            <person name="Yoshinaga Y."/>
            <person name="Martin F.M."/>
            <person name="Grigoriev I.V."/>
            <person name="Hibbett D.S."/>
        </authorList>
    </citation>
    <scope>NUCLEOTIDE SEQUENCE [LARGE SCALE GENOMIC DNA]</scope>
    <source>
        <strain evidence="1 2">CBS 109695</strain>
    </source>
</reference>
<name>A0A165YY14_9AGAM</name>
<gene>
    <name evidence="1" type="ORF">FIBSPDRAFT_1051529</name>
</gene>
<dbReference type="EMBL" id="KV417687">
    <property type="protein sequence ID" value="KZP10038.1"/>
    <property type="molecule type" value="Genomic_DNA"/>
</dbReference>
<evidence type="ECO:0000313" key="2">
    <source>
        <dbReference type="Proteomes" id="UP000076532"/>
    </source>
</evidence>
<evidence type="ECO:0000313" key="1">
    <source>
        <dbReference type="EMBL" id="KZP10038.1"/>
    </source>
</evidence>
<proteinExistence type="predicted"/>
<sequence length="133" mass="14282">MSHGMIGSITMLVSCIRIRRWRMSTRRTRSIGIVGGGDETREGGFMNAQDGIHAGIARGEIAIALPSVAALLPLLLGPTSGTDVTRNPTSTPNMNAGIPLTSLYTWILDETFLTKESEEILDVVMKASVALRV</sequence>
<dbReference type="AlphaFoldDB" id="A0A165YY14"/>
<dbReference type="Proteomes" id="UP000076532">
    <property type="component" value="Unassembled WGS sequence"/>
</dbReference>
<protein>
    <submittedName>
        <fullName evidence="1">Uncharacterized protein</fullName>
    </submittedName>
</protein>
<organism evidence="1 2">
    <name type="scientific">Athelia psychrophila</name>
    <dbReference type="NCBI Taxonomy" id="1759441"/>
    <lineage>
        <taxon>Eukaryota</taxon>
        <taxon>Fungi</taxon>
        <taxon>Dikarya</taxon>
        <taxon>Basidiomycota</taxon>
        <taxon>Agaricomycotina</taxon>
        <taxon>Agaricomycetes</taxon>
        <taxon>Agaricomycetidae</taxon>
        <taxon>Atheliales</taxon>
        <taxon>Atheliaceae</taxon>
        <taxon>Athelia</taxon>
    </lineage>
</organism>
<keyword evidence="2" id="KW-1185">Reference proteome</keyword>